<dbReference type="InParanoid" id="A0A6J0BMB7"/>
<evidence type="ECO:0000256" key="1">
    <source>
        <dbReference type="ARBA" id="ARBA00009995"/>
    </source>
</evidence>
<organism evidence="7">
    <name type="scientific">Neodiprion lecontei</name>
    <name type="common">Redheaded pine sawfly</name>
    <dbReference type="NCBI Taxonomy" id="441921"/>
    <lineage>
        <taxon>Eukaryota</taxon>
        <taxon>Metazoa</taxon>
        <taxon>Ecdysozoa</taxon>
        <taxon>Arthropoda</taxon>
        <taxon>Hexapoda</taxon>
        <taxon>Insecta</taxon>
        <taxon>Pterygota</taxon>
        <taxon>Neoptera</taxon>
        <taxon>Endopterygota</taxon>
        <taxon>Hymenoptera</taxon>
        <taxon>Tenthredinoidea</taxon>
        <taxon>Diprionidae</taxon>
        <taxon>Diprioninae</taxon>
        <taxon>Neodiprion</taxon>
    </lineage>
</organism>
<dbReference type="SUPFAM" id="SSF53756">
    <property type="entry name" value="UDP-Glycosyltransferase/glycogen phosphorylase"/>
    <property type="match status" value="1"/>
</dbReference>
<proteinExistence type="inferred from homology"/>
<dbReference type="KEGG" id="nlo:107221053"/>
<evidence type="ECO:0000256" key="2">
    <source>
        <dbReference type="ARBA" id="ARBA00022676"/>
    </source>
</evidence>
<feature type="signal peptide" evidence="5">
    <location>
        <begin position="1"/>
        <end position="25"/>
    </location>
</feature>
<dbReference type="Gene3D" id="3.40.50.2000">
    <property type="entry name" value="Glycogen Phosphorylase B"/>
    <property type="match status" value="2"/>
</dbReference>
<dbReference type="OrthoDB" id="5835829at2759"/>
<keyword evidence="5" id="KW-0732">Signal</keyword>
<feature type="transmembrane region" description="Helical" evidence="5">
    <location>
        <begin position="475"/>
        <end position="498"/>
    </location>
</feature>
<dbReference type="InterPro" id="IPR002213">
    <property type="entry name" value="UDP_glucos_trans"/>
</dbReference>
<dbReference type="AlphaFoldDB" id="A0A6J0BMB7"/>
<dbReference type="FunFam" id="3.40.50.2000:FF:000050">
    <property type="entry name" value="UDP-glucuronosyltransferase"/>
    <property type="match status" value="1"/>
</dbReference>
<keyword evidence="3 4" id="KW-0808">Transferase</keyword>
<dbReference type="InterPro" id="IPR035595">
    <property type="entry name" value="UDP_glycos_trans_CS"/>
</dbReference>
<gene>
    <name evidence="7" type="primary">LOC107221053</name>
</gene>
<dbReference type="PROSITE" id="PS00375">
    <property type="entry name" value="UDPGT"/>
    <property type="match status" value="1"/>
</dbReference>
<comment type="subcellular location">
    <subcellularLocation>
        <location evidence="5">Membrane</location>
        <topology evidence="5">Single-pass membrane protein</topology>
    </subcellularLocation>
</comment>
<dbReference type="Pfam" id="PF00201">
    <property type="entry name" value="UDPGT"/>
    <property type="match status" value="1"/>
</dbReference>
<keyword evidence="6" id="KW-1185">Reference proteome</keyword>
<dbReference type="EC" id="2.4.1.17" evidence="5"/>
<dbReference type="GO" id="GO:0016020">
    <property type="term" value="C:membrane"/>
    <property type="evidence" value="ECO:0007669"/>
    <property type="project" value="UniProtKB-SubCell"/>
</dbReference>
<keyword evidence="2 4" id="KW-0328">Glycosyltransferase</keyword>
<dbReference type="Proteomes" id="UP000829291">
    <property type="component" value="Chromosome 7"/>
</dbReference>
<dbReference type="PANTHER" id="PTHR48043">
    <property type="entry name" value="EG:EG0003.4 PROTEIN-RELATED"/>
    <property type="match status" value="1"/>
</dbReference>
<dbReference type="RefSeq" id="XP_015515397.1">
    <property type="nucleotide sequence ID" value="XM_015659911.2"/>
</dbReference>
<dbReference type="GO" id="GO:0015020">
    <property type="term" value="F:glucuronosyltransferase activity"/>
    <property type="evidence" value="ECO:0007669"/>
    <property type="project" value="UniProtKB-EC"/>
</dbReference>
<comment type="catalytic activity">
    <reaction evidence="5">
        <text>glucuronate acceptor + UDP-alpha-D-glucuronate = acceptor beta-D-glucuronoside + UDP + H(+)</text>
        <dbReference type="Rhea" id="RHEA:21032"/>
        <dbReference type="ChEBI" id="CHEBI:15378"/>
        <dbReference type="ChEBI" id="CHEBI:58052"/>
        <dbReference type="ChEBI" id="CHEBI:58223"/>
        <dbReference type="ChEBI" id="CHEBI:132367"/>
        <dbReference type="ChEBI" id="CHEBI:132368"/>
        <dbReference type="EC" id="2.4.1.17"/>
    </reaction>
</comment>
<feature type="chain" id="PRO_5027152041" description="UDP-glucuronosyltransferase" evidence="5">
    <location>
        <begin position="26"/>
        <end position="531"/>
    </location>
</feature>
<dbReference type="CDD" id="cd03784">
    <property type="entry name" value="GT1_Gtf-like"/>
    <property type="match status" value="1"/>
</dbReference>
<name>A0A6J0BMB7_NEOLC</name>
<comment type="similarity">
    <text evidence="1 4">Belongs to the UDP-glycosyltransferase family.</text>
</comment>
<dbReference type="PANTHER" id="PTHR48043:SF159">
    <property type="entry name" value="EG:EG0003.4 PROTEIN-RELATED"/>
    <property type="match status" value="1"/>
</dbReference>
<evidence type="ECO:0000313" key="7">
    <source>
        <dbReference type="RefSeq" id="XP_015515397.1"/>
    </source>
</evidence>
<dbReference type="GeneID" id="107221053"/>
<reference evidence="7" key="1">
    <citation type="submission" date="2025-08" db="UniProtKB">
        <authorList>
            <consortium name="RefSeq"/>
        </authorList>
    </citation>
    <scope>IDENTIFICATION</scope>
    <source>
        <tissue evidence="7">Thorax and Abdomen</tissue>
    </source>
</reference>
<sequence>MYKNSSMHLLAACVLLSLAGQEVLGARILGLFPVAIKSHLTVTSPLMHALAKKGHDVTMFVPFNTGFNASNYREISWNAVPMTNQMNVLDFARVNILLKPFGFYFMGMSTTEAILETPEAKALWESDEKFDVIVTELFVNDALLAYVHKFKCPVVLISTFGTSSTINSIFGNPAPWSYVPSEFLSFSDRMTFAQRLQNTLVYIYGELVRKFFYIPRQQALVEKYLSGPDEKIPPLDEILRSADFILINSHPAFSTPRSYMPNMKNVAGMHLKPAKPLSVDLQRYFDSSKNGVILFSLGSAMKSVHIPEKPLRALKGAFQRLPYDVLWKWENDTMTNKPTNVRIGKWLPQNDILTHPNLKLFLTHGGISSMMETVYHGVPIVGIPILGDQQRNLICAREKGFSEMMELMEMTEDEIYDNIMKVASDPKYRENVKKVSAYWKDEMNNPLDEAVHWVEYVVRHGGGKHLKSVATEQSFVQYFLLDVGFTIMVLLILGFILIRAACRLLVCRRSSPEKSSKKDQLVTRKAQKKTN</sequence>
<evidence type="ECO:0000256" key="5">
    <source>
        <dbReference type="RuleBase" id="RU362059"/>
    </source>
</evidence>
<dbReference type="FunCoup" id="A0A6J0BMB7">
    <property type="interactions" value="246"/>
</dbReference>
<dbReference type="InterPro" id="IPR050271">
    <property type="entry name" value="UDP-glycosyltransferase"/>
</dbReference>
<protein>
    <recommendedName>
        <fullName evidence="5">UDP-glucuronosyltransferase</fullName>
        <ecNumber evidence="5">2.4.1.17</ecNumber>
    </recommendedName>
</protein>
<accession>A0A6J0BMB7</accession>
<evidence type="ECO:0000256" key="3">
    <source>
        <dbReference type="ARBA" id="ARBA00022679"/>
    </source>
</evidence>
<keyword evidence="5" id="KW-1133">Transmembrane helix</keyword>
<keyword evidence="5" id="KW-0472">Membrane</keyword>
<keyword evidence="5" id="KW-0812">Transmembrane</keyword>
<evidence type="ECO:0000313" key="6">
    <source>
        <dbReference type="Proteomes" id="UP000829291"/>
    </source>
</evidence>
<evidence type="ECO:0000256" key="4">
    <source>
        <dbReference type="RuleBase" id="RU003718"/>
    </source>
</evidence>